<evidence type="ECO:0000313" key="4">
    <source>
        <dbReference type="Proteomes" id="UP000655570"/>
    </source>
</evidence>
<feature type="domain" description="UspA" evidence="2">
    <location>
        <begin position="4"/>
        <end position="143"/>
    </location>
</feature>
<gene>
    <name evidence="3" type="ORF">H9641_16050</name>
</gene>
<dbReference type="PANTHER" id="PTHR46268">
    <property type="entry name" value="STRESS RESPONSE PROTEIN NHAX"/>
    <property type="match status" value="1"/>
</dbReference>
<dbReference type="InterPro" id="IPR006016">
    <property type="entry name" value="UspA"/>
</dbReference>
<proteinExistence type="inferred from homology"/>
<dbReference type="PANTHER" id="PTHR46268:SF6">
    <property type="entry name" value="UNIVERSAL STRESS PROTEIN UP12"/>
    <property type="match status" value="1"/>
</dbReference>
<dbReference type="EMBL" id="JACSQF010000018">
    <property type="protein sequence ID" value="MBD7982218.1"/>
    <property type="molecule type" value="Genomic_DNA"/>
</dbReference>
<keyword evidence="4" id="KW-1185">Reference proteome</keyword>
<comment type="caution">
    <text evidence="3">The sequence shown here is derived from an EMBL/GenBank/DDBJ whole genome shotgun (WGS) entry which is preliminary data.</text>
</comment>
<accession>A0ABR8U2G2</accession>
<dbReference type="InterPro" id="IPR006015">
    <property type="entry name" value="Universal_stress_UspA"/>
</dbReference>
<comment type="similarity">
    <text evidence="1">Belongs to the universal stress protein A family.</text>
</comment>
<dbReference type="Pfam" id="PF00582">
    <property type="entry name" value="Usp"/>
    <property type="match status" value="2"/>
</dbReference>
<name>A0ABR8U2G2_9CELL</name>
<dbReference type="Gene3D" id="3.40.50.620">
    <property type="entry name" value="HUPs"/>
    <property type="match status" value="2"/>
</dbReference>
<feature type="domain" description="UspA" evidence="2">
    <location>
        <begin position="153"/>
        <end position="291"/>
    </location>
</feature>
<evidence type="ECO:0000256" key="1">
    <source>
        <dbReference type="ARBA" id="ARBA00008791"/>
    </source>
</evidence>
<evidence type="ECO:0000313" key="3">
    <source>
        <dbReference type="EMBL" id="MBD7982218.1"/>
    </source>
</evidence>
<dbReference type="SUPFAM" id="SSF52402">
    <property type="entry name" value="Adenine nucleotide alpha hydrolases-like"/>
    <property type="match status" value="2"/>
</dbReference>
<organism evidence="3 4">
    <name type="scientific">Oerskovia merdavium</name>
    <dbReference type="NCBI Taxonomy" id="2762227"/>
    <lineage>
        <taxon>Bacteria</taxon>
        <taxon>Bacillati</taxon>
        <taxon>Actinomycetota</taxon>
        <taxon>Actinomycetes</taxon>
        <taxon>Micrococcales</taxon>
        <taxon>Cellulomonadaceae</taxon>
        <taxon>Oerskovia</taxon>
    </lineage>
</organism>
<sequence>MDVQPVVVGIDGSSTSRDALVWAVHEARLRGAPLHVIHACPHPTYDPVFAGGFCLPPIVLEEEETDVALDCAGDLVRETAPEVPVETWACRGTATSVLLDQAQDGAGLVVVGSRGLGAAGALFLGSVSARVAARSTVPVVVVPPGTEHTTAGPVVVGVDGTPHSTAAVRAGAREAAVRGAPLELVAAHLVPADLLVSPLTPPVDLRSAYVERAERVVGEAARTARALGPHLEVRTHVVEGLPTDAIAQVAGSTASLVVLGSRGHGLLTGPVLGSVSQSVLHHATGPVMVVHAQD</sequence>
<evidence type="ECO:0000259" key="2">
    <source>
        <dbReference type="Pfam" id="PF00582"/>
    </source>
</evidence>
<protein>
    <submittedName>
        <fullName evidence="3">Universal stress protein</fullName>
    </submittedName>
</protein>
<dbReference type="RefSeq" id="WP_191805429.1">
    <property type="nucleotide sequence ID" value="NZ_JACSQF010000018.1"/>
</dbReference>
<dbReference type="PRINTS" id="PR01438">
    <property type="entry name" value="UNVRSLSTRESS"/>
</dbReference>
<dbReference type="CDD" id="cd00293">
    <property type="entry name" value="USP-like"/>
    <property type="match status" value="2"/>
</dbReference>
<dbReference type="Proteomes" id="UP000655570">
    <property type="component" value="Unassembled WGS sequence"/>
</dbReference>
<reference evidence="3 4" key="1">
    <citation type="submission" date="2020-08" db="EMBL/GenBank/DDBJ databases">
        <title>A Genomic Blueprint of the Chicken Gut Microbiome.</title>
        <authorList>
            <person name="Gilroy R."/>
            <person name="Ravi A."/>
            <person name="Getino M."/>
            <person name="Pursley I."/>
            <person name="Horton D.L."/>
            <person name="Alikhan N.-F."/>
            <person name="Baker D."/>
            <person name="Gharbi K."/>
            <person name="Hall N."/>
            <person name="Watson M."/>
            <person name="Adriaenssens E.M."/>
            <person name="Foster-Nyarko E."/>
            <person name="Jarju S."/>
            <person name="Secka A."/>
            <person name="Antonio M."/>
            <person name="Oren A."/>
            <person name="Chaudhuri R."/>
            <person name="La Ragione R.M."/>
            <person name="Hildebrand F."/>
            <person name="Pallen M.J."/>
        </authorList>
    </citation>
    <scope>NUCLEOTIDE SEQUENCE [LARGE SCALE GENOMIC DNA]</scope>
    <source>
        <strain evidence="3 4">Sa2CUA9</strain>
    </source>
</reference>
<dbReference type="InterPro" id="IPR014729">
    <property type="entry name" value="Rossmann-like_a/b/a_fold"/>
</dbReference>